<dbReference type="PROSITE" id="PS51192">
    <property type="entry name" value="HELICASE_ATP_BIND_1"/>
    <property type="match status" value="1"/>
</dbReference>
<dbReference type="InterPro" id="IPR007409">
    <property type="entry name" value="Restrct_endonuc_type1_HsdR_N"/>
</dbReference>
<dbReference type="SUPFAM" id="SSF52540">
    <property type="entry name" value="P-loop containing nucleoside triphosphate hydrolases"/>
    <property type="match status" value="1"/>
</dbReference>
<dbReference type="InterPro" id="IPR027417">
    <property type="entry name" value="P-loop_NTPase"/>
</dbReference>
<dbReference type="Gene3D" id="3.40.50.300">
    <property type="entry name" value="P-loop containing nucleotide triphosphate hydrolases"/>
    <property type="match status" value="2"/>
</dbReference>
<evidence type="ECO:0000313" key="3">
    <source>
        <dbReference type="Proteomes" id="UP000322084"/>
    </source>
</evidence>
<keyword evidence="2" id="KW-0540">Nuclease</keyword>
<dbReference type="EMBL" id="BKCL01000005">
    <property type="protein sequence ID" value="GEQ98151.1"/>
    <property type="molecule type" value="Genomic_DNA"/>
</dbReference>
<dbReference type="GO" id="GO:0009307">
    <property type="term" value="P:DNA restriction-modification system"/>
    <property type="evidence" value="ECO:0007669"/>
    <property type="project" value="UniProtKB-KW"/>
</dbReference>
<dbReference type="GO" id="GO:0005524">
    <property type="term" value="F:ATP binding"/>
    <property type="evidence" value="ECO:0007669"/>
    <property type="project" value="UniProtKB-KW"/>
</dbReference>
<dbReference type="AlphaFoldDB" id="A0A5A7MQE0"/>
<evidence type="ECO:0000259" key="1">
    <source>
        <dbReference type="PROSITE" id="PS51192"/>
    </source>
</evidence>
<comment type="caution">
    <text evidence="2">The sequence shown here is derived from an EMBL/GenBank/DDBJ whole genome shotgun (WGS) entry which is preliminary data.</text>
</comment>
<dbReference type="Proteomes" id="UP000322084">
    <property type="component" value="Unassembled WGS sequence"/>
</dbReference>
<reference evidence="2 3" key="1">
    <citation type="submission" date="2019-09" db="EMBL/GenBank/DDBJ databases">
        <title>NBRP : Genome information of microbial organism related human and environment.</title>
        <authorList>
            <person name="Hattori M."/>
            <person name="Oshima K."/>
            <person name="Inaba H."/>
            <person name="Suda W."/>
            <person name="Sakamoto M."/>
            <person name="Iino T."/>
            <person name="Kitahara M."/>
            <person name="Oshida Y."/>
            <person name="Iida T."/>
            <person name="Kudo T."/>
            <person name="Itoh T."/>
            <person name="Ohkuma M."/>
        </authorList>
    </citation>
    <scope>NUCLEOTIDE SEQUENCE [LARGE SCALE GENOMIC DNA]</scope>
    <source>
        <strain evidence="2 3">Hi-2</strain>
    </source>
</reference>
<keyword evidence="2" id="KW-0255">Endonuclease</keyword>
<dbReference type="InterPro" id="IPR055180">
    <property type="entry name" value="HsdR_RecA-like_helicase_dom_2"/>
</dbReference>
<evidence type="ECO:0000313" key="2">
    <source>
        <dbReference type="EMBL" id="GEQ98151.1"/>
    </source>
</evidence>
<keyword evidence="2" id="KW-0378">Hydrolase</keyword>
<dbReference type="InterPro" id="IPR014001">
    <property type="entry name" value="Helicase_ATP-bd"/>
</dbReference>
<proteinExistence type="predicted"/>
<dbReference type="GO" id="GO:0003677">
    <property type="term" value="F:DNA binding"/>
    <property type="evidence" value="ECO:0007669"/>
    <property type="project" value="UniProtKB-KW"/>
</dbReference>
<dbReference type="Gene3D" id="3.90.1570.50">
    <property type="match status" value="1"/>
</dbReference>
<dbReference type="PANTHER" id="PTHR42927:SF1">
    <property type="entry name" value="HELICASE SUPERFAMILY 1 AND 2 DOMAIN-CONTAINING PROTEIN"/>
    <property type="match status" value="1"/>
</dbReference>
<dbReference type="PANTHER" id="PTHR42927">
    <property type="entry name" value="HELICASE SUPERFAMILY 1 AND 2 DOMAIN-CONTAINING PROTEIN"/>
    <property type="match status" value="1"/>
</dbReference>
<dbReference type="GO" id="GO:0009035">
    <property type="term" value="F:type I site-specific deoxyribonuclease activity"/>
    <property type="evidence" value="ECO:0007669"/>
    <property type="project" value="UniProtKB-EC"/>
</dbReference>
<gene>
    <name evidence="2" type="primary">hsdR2</name>
    <name evidence="2" type="ORF">JCM17844_17880</name>
</gene>
<feature type="domain" description="Helicase ATP-binding" evidence="1">
    <location>
        <begin position="295"/>
        <end position="513"/>
    </location>
</feature>
<dbReference type="SMART" id="SM00487">
    <property type="entry name" value="DEXDc"/>
    <property type="match status" value="1"/>
</dbReference>
<dbReference type="RefSeq" id="WP_150000504.1">
    <property type="nucleotide sequence ID" value="NZ_BKCL01000005.1"/>
</dbReference>
<protein>
    <submittedName>
        <fullName evidence="2">Type I restriction endonuclease subunit R</fullName>
    </submittedName>
</protein>
<dbReference type="Pfam" id="PF22679">
    <property type="entry name" value="T1R_D3-like"/>
    <property type="match status" value="1"/>
</dbReference>
<dbReference type="InterPro" id="IPR040980">
    <property type="entry name" value="SWI2_SNF2"/>
</dbReference>
<sequence length="1016" mass="115898">MNKHTEARFEDAIEASLLNDGGYCKGDAKSFDPLFALFSREVIDFIARTQAARWQAIKDLHGAKAEDALLSALTRELGNKGALHVLRKGFKCYGKTFEIAYFAPNTGMNPEARERYEQNRLTVTRQVHFSERRPNDSLDMVLAVNGLPVVTLELKNQFTSQNVHHSIRQYQYDRDPSEPIFRFKERALVYFAVDTDLAFMTTRLAGGSTFFLPFNKGDENRAGNPANSDDYRTAYLWKDILKADSLMDILARFLHLQVEEKRRITAKGVKVVKREKMIFPRFHQLDAVRNLVSHARKNGSGHNYLVQHSAGSGKSNSIAWLAHRLSSLHDGGGSEKVFHSVIVVTDRRVLDQQLQDTIYQFEHKQGVVQKIDKDTKQLTRALSGGVPIIITTIQKFPFVAQAIDTMGKQGETVDLDTTGKRFAVIVDEAHSSQSGETAMELRKILNKSGIEDAIASEFLEEEEDLTEAAKKALVAEMMKRPRQPNLSFFAFTATPKFKTQALFNEPNPATNRPPFHHYSMRQAIEEGFILDVLQNYTTYKRFFGLVRQIEDDPEVPKRKAAKALGRFVSLHPYDIGQKVEIIVEHFRSSSRHKIGGRAKAMVVTGSRLHAVRYKRAFDDYTRTHGYDDIRSLVAFSGEVKDDDVPGVSFTEVGMNNGIKERELPEKFASDDFKVLLVADKYQTGFDEPLLHTMYVDKRLAGVQAVQTLSRLNRMTPGKEDTFVLDFVNEPDEIYEAFKPYYEVTPPGEATDPHQLYDLQHKIEEWRLFDASDLDAFGNVWFRPRTETIASEHQELNSIIDASVERFKALDEKVREECKAQLESYRRLYAFLAQIIPYQDTSLEKLYVFVRFLLKKLPKREDSGKYDLEDEVALEYYRLQKISEGAIDLVDGEAEPLKGPTEVGTKAAKEDNVPLSSLIDRLNERFGTEFTEADRLFFEQVAEAASGDETLKAAAEVNTMENFAIVFDKMLEGLFIERMEGNEAIFAKLMNDKRFRETAAEHLLRDVYQRLKKDEEN</sequence>
<accession>A0A5A7MQE0</accession>
<dbReference type="Pfam" id="PF04313">
    <property type="entry name" value="HSDR_N"/>
    <property type="match status" value="1"/>
</dbReference>
<dbReference type="Pfam" id="PF18766">
    <property type="entry name" value="SWI2_SNF2"/>
    <property type="match status" value="1"/>
</dbReference>
<organism evidence="2 3">
    <name type="scientific">Iodidimonas gelatinilytica</name>
    <dbReference type="NCBI Taxonomy" id="1236966"/>
    <lineage>
        <taxon>Bacteria</taxon>
        <taxon>Pseudomonadati</taxon>
        <taxon>Pseudomonadota</taxon>
        <taxon>Alphaproteobacteria</taxon>
        <taxon>Iodidimonadales</taxon>
        <taxon>Iodidimonadaceae</taxon>
        <taxon>Iodidimonas</taxon>
    </lineage>
</organism>
<name>A0A5A7MQE0_9PROT</name>